<sequence>MRTLILVSTVVVALTVPFFGYIMAFMGSTLSVMGTMLLPCLCYIRIKELGRRLGLEFMVIVGILIFGVVVGVVGTYTSVRQIAEHL</sequence>
<dbReference type="Proteomes" id="UP001154282">
    <property type="component" value="Unassembled WGS sequence"/>
</dbReference>
<feature type="domain" description="Amino acid transporter transmembrane" evidence="8">
    <location>
        <begin position="2"/>
        <end position="78"/>
    </location>
</feature>
<reference evidence="9" key="1">
    <citation type="submission" date="2022-08" db="EMBL/GenBank/DDBJ databases">
        <authorList>
            <person name="Gutierrez-Valencia J."/>
        </authorList>
    </citation>
    <scope>NUCLEOTIDE SEQUENCE</scope>
</reference>
<evidence type="ECO:0000256" key="7">
    <source>
        <dbReference type="SAM" id="Phobius"/>
    </source>
</evidence>
<evidence type="ECO:0000256" key="3">
    <source>
        <dbReference type="ARBA" id="ARBA00022692"/>
    </source>
</evidence>
<dbReference type="AlphaFoldDB" id="A0AAV0HAV8"/>
<gene>
    <name evidence="9" type="ORF">LITE_LOCUS3572</name>
</gene>
<dbReference type="GO" id="GO:0016020">
    <property type="term" value="C:membrane"/>
    <property type="evidence" value="ECO:0007669"/>
    <property type="project" value="UniProtKB-SubCell"/>
</dbReference>
<name>A0AAV0HAV8_9ROSI</name>
<keyword evidence="10" id="KW-1185">Reference proteome</keyword>
<dbReference type="Pfam" id="PF01490">
    <property type="entry name" value="Aa_trans"/>
    <property type="match status" value="1"/>
</dbReference>
<evidence type="ECO:0000256" key="6">
    <source>
        <dbReference type="ARBA" id="ARBA00023136"/>
    </source>
</evidence>
<evidence type="ECO:0000256" key="1">
    <source>
        <dbReference type="ARBA" id="ARBA00004370"/>
    </source>
</evidence>
<dbReference type="GO" id="GO:0006865">
    <property type="term" value="P:amino acid transport"/>
    <property type="evidence" value="ECO:0007669"/>
    <property type="project" value="UniProtKB-KW"/>
</dbReference>
<evidence type="ECO:0000259" key="8">
    <source>
        <dbReference type="Pfam" id="PF01490"/>
    </source>
</evidence>
<feature type="transmembrane region" description="Helical" evidence="7">
    <location>
        <begin position="53"/>
        <end position="76"/>
    </location>
</feature>
<dbReference type="EMBL" id="CAMGYJ010000002">
    <property type="protein sequence ID" value="CAI0382450.1"/>
    <property type="molecule type" value="Genomic_DNA"/>
</dbReference>
<evidence type="ECO:0000256" key="2">
    <source>
        <dbReference type="ARBA" id="ARBA00022448"/>
    </source>
</evidence>
<keyword evidence="6 7" id="KW-0472">Membrane</keyword>
<keyword evidence="2" id="KW-0813">Transport</keyword>
<keyword evidence="4" id="KW-0029">Amino-acid transport</keyword>
<evidence type="ECO:0000313" key="10">
    <source>
        <dbReference type="Proteomes" id="UP001154282"/>
    </source>
</evidence>
<evidence type="ECO:0000256" key="4">
    <source>
        <dbReference type="ARBA" id="ARBA00022970"/>
    </source>
</evidence>
<protein>
    <recommendedName>
        <fullName evidence="8">Amino acid transporter transmembrane domain-containing protein</fullName>
    </recommendedName>
</protein>
<dbReference type="InterPro" id="IPR013057">
    <property type="entry name" value="AA_transpt_TM"/>
</dbReference>
<keyword evidence="5 7" id="KW-1133">Transmembrane helix</keyword>
<keyword evidence="3 7" id="KW-0812">Transmembrane</keyword>
<proteinExistence type="predicted"/>
<comment type="subcellular location">
    <subcellularLocation>
        <location evidence="1">Membrane</location>
    </subcellularLocation>
</comment>
<evidence type="ECO:0000313" key="9">
    <source>
        <dbReference type="EMBL" id="CAI0382450.1"/>
    </source>
</evidence>
<comment type="caution">
    <text evidence="9">The sequence shown here is derived from an EMBL/GenBank/DDBJ whole genome shotgun (WGS) entry which is preliminary data.</text>
</comment>
<accession>A0AAV0HAV8</accession>
<organism evidence="9 10">
    <name type="scientific">Linum tenue</name>
    <dbReference type="NCBI Taxonomy" id="586396"/>
    <lineage>
        <taxon>Eukaryota</taxon>
        <taxon>Viridiplantae</taxon>
        <taxon>Streptophyta</taxon>
        <taxon>Embryophyta</taxon>
        <taxon>Tracheophyta</taxon>
        <taxon>Spermatophyta</taxon>
        <taxon>Magnoliopsida</taxon>
        <taxon>eudicotyledons</taxon>
        <taxon>Gunneridae</taxon>
        <taxon>Pentapetalae</taxon>
        <taxon>rosids</taxon>
        <taxon>fabids</taxon>
        <taxon>Malpighiales</taxon>
        <taxon>Linaceae</taxon>
        <taxon>Linum</taxon>
    </lineage>
</organism>
<evidence type="ECO:0000256" key="5">
    <source>
        <dbReference type="ARBA" id="ARBA00022989"/>
    </source>
</evidence>